<evidence type="ECO:0000313" key="1">
    <source>
        <dbReference type="EMBL" id="SEO42032.1"/>
    </source>
</evidence>
<protein>
    <recommendedName>
        <fullName evidence="3">DUF721 domain-containing protein</fullName>
    </recommendedName>
</protein>
<evidence type="ECO:0008006" key="3">
    <source>
        <dbReference type="Google" id="ProtNLM"/>
    </source>
</evidence>
<proteinExistence type="predicted"/>
<evidence type="ECO:0000313" key="2">
    <source>
        <dbReference type="Proteomes" id="UP000182975"/>
    </source>
</evidence>
<organism evidence="1 2">
    <name type="scientific">Denitrobacterium detoxificans</name>
    <dbReference type="NCBI Taxonomy" id="79604"/>
    <lineage>
        <taxon>Bacteria</taxon>
        <taxon>Bacillati</taxon>
        <taxon>Actinomycetota</taxon>
        <taxon>Coriobacteriia</taxon>
        <taxon>Eggerthellales</taxon>
        <taxon>Eggerthellaceae</taxon>
        <taxon>Denitrobacterium</taxon>
    </lineage>
</organism>
<sequence>MKINSGSRGSAPYRGGMSGFLSNIPEFDEGEIRKAQRIAQVRDMWKDLVEPIILQHTNNVYVFTKDGRREMHVYVDESIYAAELNNRRELLKWQCREKFGEEIDLFDIHISHGRSKRNHPYAEDADVQRAAKAAAPVVPLTEEERQRVEEACASIPDPVLKEKFKKAMISDLEWKKSE</sequence>
<keyword evidence="2" id="KW-1185">Reference proteome</keyword>
<dbReference type="STRING" id="79604.AAY81_00020"/>
<name>A0A1H8PJ81_9ACTN</name>
<dbReference type="RefSeq" id="WP_240480594.1">
    <property type="nucleotide sequence ID" value="NZ_CP011402.1"/>
</dbReference>
<dbReference type="Proteomes" id="UP000182975">
    <property type="component" value="Unassembled WGS sequence"/>
</dbReference>
<dbReference type="EMBL" id="FOEC01000001">
    <property type="protein sequence ID" value="SEO42032.1"/>
    <property type="molecule type" value="Genomic_DNA"/>
</dbReference>
<gene>
    <name evidence="1" type="ORF">SAMN02910314_00198</name>
</gene>
<reference evidence="2" key="1">
    <citation type="submission" date="2016-10" db="EMBL/GenBank/DDBJ databases">
        <authorList>
            <person name="Varghese N."/>
        </authorList>
    </citation>
    <scope>NUCLEOTIDE SEQUENCE [LARGE SCALE GENOMIC DNA]</scope>
    <source>
        <strain evidence="2">DSM 21843</strain>
    </source>
</reference>
<accession>A0A1H8PJ81</accession>
<dbReference type="AlphaFoldDB" id="A0A1H8PJ81"/>